<name>A0A067Q664_9AGAM</name>
<reference evidence="2" key="1">
    <citation type="journal article" date="2014" name="Proc. Natl. Acad. Sci. U.S.A.">
        <title>Extensive sampling of basidiomycete genomes demonstrates inadequacy of the white-rot/brown-rot paradigm for wood decay fungi.</title>
        <authorList>
            <person name="Riley R."/>
            <person name="Salamov A.A."/>
            <person name="Brown D.W."/>
            <person name="Nagy L.G."/>
            <person name="Floudas D."/>
            <person name="Held B.W."/>
            <person name="Levasseur A."/>
            <person name="Lombard V."/>
            <person name="Morin E."/>
            <person name="Otillar R."/>
            <person name="Lindquist E.A."/>
            <person name="Sun H."/>
            <person name="LaButti K.M."/>
            <person name="Schmutz J."/>
            <person name="Jabbour D."/>
            <person name="Luo H."/>
            <person name="Baker S.E."/>
            <person name="Pisabarro A.G."/>
            <person name="Walton J.D."/>
            <person name="Blanchette R.A."/>
            <person name="Henrissat B."/>
            <person name="Martin F."/>
            <person name="Cullen D."/>
            <person name="Hibbett D.S."/>
            <person name="Grigoriev I.V."/>
        </authorList>
    </citation>
    <scope>NUCLEOTIDE SEQUENCE [LARGE SCALE GENOMIC DNA]</scope>
    <source>
        <strain evidence="2">MUCL 33604</strain>
    </source>
</reference>
<organism evidence="1 2">
    <name type="scientific">Jaapia argillacea MUCL 33604</name>
    <dbReference type="NCBI Taxonomy" id="933084"/>
    <lineage>
        <taxon>Eukaryota</taxon>
        <taxon>Fungi</taxon>
        <taxon>Dikarya</taxon>
        <taxon>Basidiomycota</taxon>
        <taxon>Agaricomycotina</taxon>
        <taxon>Agaricomycetes</taxon>
        <taxon>Agaricomycetidae</taxon>
        <taxon>Jaapiales</taxon>
        <taxon>Jaapiaceae</taxon>
        <taxon>Jaapia</taxon>
    </lineage>
</organism>
<dbReference type="EMBL" id="KL197718">
    <property type="protein sequence ID" value="KDQ58106.1"/>
    <property type="molecule type" value="Genomic_DNA"/>
</dbReference>
<keyword evidence="2" id="KW-1185">Reference proteome</keyword>
<dbReference type="OrthoDB" id="66095at2759"/>
<evidence type="ECO:0000313" key="1">
    <source>
        <dbReference type="EMBL" id="KDQ58106.1"/>
    </source>
</evidence>
<sequence>MFNPSPRDIQRTRFTLLRLLPIELVDPILHEAQYYSVLHASDPTETSLSGTTNRVLRSPPIHKPVKKIVIKVEAHDQGWSSYPEDQGTYRGSWTWFEAGIEGGEKRWGVARNLHAESDWQNHEVVWDEEHELVKNLREGDSVAVYAAARYPGWMNTFKNVEIEVFCWI</sequence>
<evidence type="ECO:0000313" key="2">
    <source>
        <dbReference type="Proteomes" id="UP000027265"/>
    </source>
</evidence>
<proteinExistence type="predicted"/>
<protein>
    <submittedName>
        <fullName evidence="1">Uncharacterized protein</fullName>
    </submittedName>
</protein>
<dbReference type="HOGENOM" id="CLU_041809_3_1_1"/>
<accession>A0A067Q664</accession>
<dbReference type="STRING" id="933084.A0A067Q664"/>
<dbReference type="AlphaFoldDB" id="A0A067Q664"/>
<dbReference type="InParanoid" id="A0A067Q664"/>
<dbReference type="Proteomes" id="UP000027265">
    <property type="component" value="Unassembled WGS sequence"/>
</dbReference>
<gene>
    <name evidence="1" type="ORF">JAAARDRAFT_193566</name>
</gene>